<sequence length="79" mass="8977">MEPEEGWRRELMGSFSTTTICAILGFSIISKGREQSRVTLNNYNGIQISQANNMGFDTNVTDVFCYELTKKYQVGEDEL</sequence>
<accession>A0A8X7QNW1</accession>
<dbReference type="OrthoDB" id="1896520at2759"/>
<dbReference type="AlphaFoldDB" id="A0A8X7QNW1"/>
<dbReference type="Proteomes" id="UP000886595">
    <property type="component" value="Unassembled WGS sequence"/>
</dbReference>
<evidence type="ECO:0000313" key="2">
    <source>
        <dbReference type="EMBL" id="KAG2270774.1"/>
    </source>
</evidence>
<keyword evidence="1" id="KW-1133">Transmembrane helix</keyword>
<feature type="transmembrane region" description="Helical" evidence="1">
    <location>
        <begin position="12"/>
        <end position="29"/>
    </location>
</feature>
<gene>
    <name evidence="2" type="ORF">Bca52824_065329</name>
</gene>
<keyword evidence="3" id="KW-1185">Reference proteome</keyword>
<reference evidence="2 3" key="1">
    <citation type="submission" date="2020-02" db="EMBL/GenBank/DDBJ databases">
        <authorList>
            <person name="Ma Q."/>
            <person name="Huang Y."/>
            <person name="Song X."/>
            <person name="Pei D."/>
        </authorList>
    </citation>
    <scope>NUCLEOTIDE SEQUENCE [LARGE SCALE GENOMIC DNA]</scope>
    <source>
        <strain evidence="2">Sxm20200214</strain>
        <tissue evidence="2">Leaf</tissue>
    </source>
</reference>
<proteinExistence type="predicted"/>
<evidence type="ECO:0000256" key="1">
    <source>
        <dbReference type="SAM" id="Phobius"/>
    </source>
</evidence>
<keyword evidence="1" id="KW-0812">Transmembrane</keyword>
<dbReference type="EMBL" id="JAAMPC010000013">
    <property type="protein sequence ID" value="KAG2270774.1"/>
    <property type="molecule type" value="Genomic_DNA"/>
</dbReference>
<organism evidence="2 3">
    <name type="scientific">Brassica carinata</name>
    <name type="common">Ethiopian mustard</name>
    <name type="synonym">Abyssinian cabbage</name>
    <dbReference type="NCBI Taxonomy" id="52824"/>
    <lineage>
        <taxon>Eukaryota</taxon>
        <taxon>Viridiplantae</taxon>
        <taxon>Streptophyta</taxon>
        <taxon>Embryophyta</taxon>
        <taxon>Tracheophyta</taxon>
        <taxon>Spermatophyta</taxon>
        <taxon>Magnoliopsida</taxon>
        <taxon>eudicotyledons</taxon>
        <taxon>Gunneridae</taxon>
        <taxon>Pentapetalae</taxon>
        <taxon>rosids</taxon>
        <taxon>malvids</taxon>
        <taxon>Brassicales</taxon>
        <taxon>Brassicaceae</taxon>
        <taxon>Brassiceae</taxon>
        <taxon>Brassica</taxon>
    </lineage>
</organism>
<name>A0A8X7QNW1_BRACI</name>
<keyword evidence="1" id="KW-0472">Membrane</keyword>
<evidence type="ECO:0000313" key="3">
    <source>
        <dbReference type="Proteomes" id="UP000886595"/>
    </source>
</evidence>
<comment type="caution">
    <text evidence="2">The sequence shown here is derived from an EMBL/GenBank/DDBJ whole genome shotgun (WGS) entry which is preliminary data.</text>
</comment>
<protein>
    <submittedName>
        <fullName evidence="2">Uncharacterized protein</fullName>
    </submittedName>
</protein>